<dbReference type="Gene3D" id="1.20.58.60">
    <property type="match status" value="1"/>
</dbReference>
<dbReference type="Pfam" id="PF08580">
    <property type="entry name" value="KAR9"/>
    <property type="match status" value="1"/>
</dbReference>
<feature type="compositionally biased region" description="Polar residues" evidence="2">
    <location>
        <begin position="815"/>
        <end position="836"/>
    </location>
</feature>
<feature type="compositionally biased region" description="Pro residues" evidence="2">
    <location>
        <begin position="279"/>
        <end position="296"/>
    </location>
</feature>
<feature type="compositionally biased region" description="Polar residues" evidence="2">
    <location>
        <begin position="912"/>
        <end position="926"/>
    </location>
</feature>
<reference evidence="3" key="1">
    <citation type="journal article" date="2023" name="Mol. Phylogenet. Evol.">
        <title>Genome-scale phylogeny and comparative genomics of the fungal order Sordariales.</title>
        <authorList>
            <person name="Hensen N."/>
            <person name="Bonometti L."/>
            <person name="Westerberg I."/>
            <person name="Brannstrom I.O."/>
            <person name="Guillou S."/>
            <person name="Cros-Aarteil S."/>
            <person name="Calhoun S."/>
            <person name="Haridas S."/>
            <person name="Kuo A."/>
            <person name="Mondo S."/>
            <person name="Pangilinan J."/>
            <person name="Riley R."/>
            <person name="LaButti K."/>
            <person name="Andreopoulos B."/>
            <person name="Lipzen A."/>
            <person name="Chen C."/>
            <person name="Yan M."/>
            <person name="Daum C."/>
            <person name="Ng V."/>
            <person name="Clum A."/>
            <person name="Steindorff A."/>
            <person name="Ohm R.A."/>
            <person name="Martin F."/>
            <person name="Silar P."/>
            <person name="Natvig D.O."/>
            <person name="Lalanne C."/>
            <person name="Gautier V."/>
            <person name="Ament-Velasquez S.L."/>
            <person name="Kruys A."/>
            <person name="Hutchinson M.I."/>
            <person name="Powell A.J."/>
            <person name="Barry K."/>
            <person name="Miller A.N."/>
            <person name="Grigoriev I.V."/>
            <person name="Debuchy R."/>
            <person name="Gladieux P."/>
            <person name="Hiltunen Thoren M."/>
            <person name="Johannesson H."/>
        </authorList>
    </citation>
    <scope>NUCLEOTIDE SEQUENCE</scope>
    <source>
        <strain evidence="3">CBS 532.94</strain>
    </source>
</reference>
<dbReference type="GO" id="GO:0005816">
    <property type="term" value="C:spindle pole body"/>
    <property type="evidence" value="ECO:0007669"/>
    <property type="project" value="TreeGrafter"/>
</dbReference>
<keyword evidence="1" id="KW-0175">Coiled coil</keyword>
<reference evidence="3" key="2">
    <citation type="submission" date="2023-05" db="EMBL/GenBank/DDBJ databases">
        <authorList>
            <consortium name="Lawrence Berkeley National Laboratory"/>
            <person name="Steindorff A."/>
            <person name="Hensen N."/>
            <person name="Bonometti L."/>
            <person name="Westerberg I."/>
            <person name="Brannstrom I.O."/>
            <person name="Guillou S."/>
            <person name="Cros-Aarteil S."/>
            <person name="Calhoun S."/>
            <person name="Haridas S."/>
            <person name="Kuo A."/>
            <person name="Mondo S."/>
            <person name="Pangilinan J."/>
            <person name="Riley R."/>
            <person name="Labutti K."/>
            <person name="Andreopoulos B."/>
            <person name="Lipzen A."/>
            <person name="Chen C."/>
            <person name="Yanf M."/>
            <person name="Daum C."/>
            <person name="Ng V."/>
            <person name="Clum A."/>
            <person name="Ohm R."/>
            <person name="Martin F."/>
            <person name="Silar P."/>
            <person name="Natvig D."/>
            <person name="Lalanne C."/>
            <person name="Gautier V."/>
            <person name="Ament-Velasquez S.L."/>
            <person name="Kruys A."/>
            <person name="Hutchinson M.I."/>
            <person name="Powell A.J."/>
            <person name="Barry K."/>
            <person name="Miller A.N."/>
            <person name="Grigoriev I.V."/>
            <person name="Debuchy R."/>
            <person name="Gladieux P."/>
            <person name="Thoren M.H."/>
            <person name="Johannesson H."/>
        </authorList>
    </citation>
    <scope>NUCLEOTIDE SEQUENCE</scope>
    <source>
        <strain evidence="3">CBS 532.94</strain>
    </source>
</reference>
<evidence type="ECO:0000313" key="3">
    <source>
        <dbReference type="EMBL" id="KAK4239713.1"/>
    </source>
</evidence>
<accession>A0AAN7CCW3</accession>
<dbReference type="GO" id="GO:0031578">
    <property type="term" value="P:mitotic spindle orientation checkpoint signaling"/>
    <property type="evidence" value="ECO:0007669"/>
    <property type="project" value="TreeGrafter"/>
</dbReference>
<feature type="region of interest" description="Disordered" evidence="2">
    <location>
        <begin position="59"/>
        <end position="128"/>
    </location>
</feature>
<keyword evidence="4" id="KW-1185">Reference proteome</keyword>
<name>A0AAN7CCW3_9PEZI</name>
<feature type="compositionally biased region" description="Polar residues" evidence="2">
    <location>
        <begin position="1041"/>
        <end position="1055"/>
    </location>
</feature>
<evidence type="ECO:0000313" key="4">
    <source>
        <dbReference type="Proteomes" id="UP001303760"/>
    </source>
</evidence>
<feature type="compositionally biased region" description="Pro residues" evidence="2">
    <location>
        <begin position="110"/>
        <end position="122"/>
    </location>
</feature>
<feature type="compositionally biased region" description="Low complexity" evidence="2">
    <location>
        <begin position="297"/>
        <end position="312"/>
    </location>
</feature>
<dbReference type="Proteomes" id="UP001303760">
    <property type="component" value="Unassembled WGS sequence"/>
</dbReference>
<feature type="compositionally biased region" description="Low complexity" evidence="2">
    <location>
        <begin position="96"/>
        <end position="109"/>
    </location>
</feature>
<feature type="coiled-coil region" evidence="1">
    <location>
        <begin position="616"/>
        <end position="643"/>
    </location>
</feature>
<feature type="compositionally biased region" description="Basic and acidic residues" evidence="2">
    <location>
        <begin position="1078"/>
        <end position="1089"/>
    </location>
</feature>
<feature type="region of interest" description="Disordered" evidence="2">
    <location>
        <begin position="196"/>
        <end position="223"/>
    </location>
</feature>
<dbReference type="GO" id="GO:0043332">
    <property type="term" value="C:mating projection tip"/>
    <property type="evidence" value="ECO:0007669"/>
    <property type="project" value="TreeGrafter"/>
</dbReference>
<comment type="caution">
    <text evidence="3">The sequence shown here is derived from an EMBL/GenBank/DDBJ whole genome shotgun (WGS) entry which is preliminary data.</text>
</comment>
<evidence type="ECO:0000256" key="2">
    <source>
        <dbReference type="SAM" id="MobiDB-lite"/>
    </source>
</evidence>
<feature type="region of interest" description="Disordered" evidence="2">
    <location>
        <begin position="249"/>
        <end position="317"/>
    </location>
</feature>
<feature type="compositionally biased region" description="Low complexity" evidence="2">
    <location>
        <begin position="74"/>
        <end position="85"/>
    </location>
</feature>
<evidence type="ECO:0000256" key="1">
    <source>
        <dbReference type="SAM" id="Coils"/>
    </source>
</evidence>
<feature type="compositionally biased region" description="Low complexity" evidence="2">
    <location>
        <begin position="1020"/>
        <end position="1038"/>
    </location>
</feature>
<dbReference type="PANTHER" id="PTHR37271">
    <property type="entry name" value="KARYOGAMY PROTEIN KAR9"/>
    <property type="match status" value="1"/>
</dbReference>
<dbReference type="AlphaFoldDB" id="A0AAN7CCW3"/>
<dbReference type="GO" id="GO:0051293">
    <property type="term" value="P:establishment of spindle localization"/>
    <property type="evidence" value="ECO:0007669"/>
    <property type="project" value="TreeGrafter"/>
</dbReference>
<gene>
    <name evidence="3" type="ORF">C8A03DRAFT_13923</name>
</gene>
<feature type="compositionally biased region" description="Low complexity" evidence="2">
    <location>
        <begin position="792"/>
        <end position="808"/>
    </location>
</feature>
<feature type="coiled-coil region" evidence="1">
    <location>
        <begin position="740"/>
        <end position="767"/>
    </location>
</feature>
<organism evidence="3 4">
    <name type="scientific">Achaetomium macrosporum</name>
    <dbReference type="NCBI Taxonomy" id="79813"/>
    <lineage>
        <taxon>Eukaryota</taxon>
        <taxon>Fungi</taxon>
        <taxon>Dikarya</taxon>
        <taxon>Ascomycota</taxon>
        <taxon>Pezizomycotina</taxon>
        <taxon>Sordariomycetes</taxon>
        <taxon>Sordariomycetidae</taxon>
        <taxon>Sordariales</taxon>
        <taxon>Chaetomiaceae</taxon>
        <taxon>Achaetomium</taxon>
    </lineage>
</organism>
<feature type="region of interest" description="Disordered" evidence="2">
    <location>
        <begin position="778"/>
        <end position="1089"/>
    </location>
</feature>
<dbReference type="PANTHER" id="PTHR37271:SF1">
    <property type="entry name" value="KARYOGAMY PROTEIN KAR9"/>
    <property type="match status" value="1"/>
</dbReference>
<protein>
    <submittedName>
        <fullName evidence="3">Cortical protein KAR9-domain-containing protein</fullName>
    </submittedName>
</protein>
<sequence>MTTLAAAAPRSGDDQEEYLAAPVIAETDAAAHNADRDTSSLNDAAVLTFSSVPGGLVQLQRFDDGGQPQHHDAASTISAHSTTHSHSGDPPKTSRPQQIQLPQQQQPSANEPPPTNTPPPAPIHRVRKPSPGLAARLKALGFGGTRKPSSPPPSHHLEPGRLPEEQLRRLDQGHLASSSNTVVERRGRPWKGAIARIPSISSLKSDRSHGKTETEPDQPAPAAAVATVAKPGFLPEIVASKPLEMDTNKYRLPDHTNGNGVKAQLGTREEHIARDTRPPEPPTTPEIPPPPLPKDTPPLTRRATNPTAPTARDVFNPDSIAFNPLGLQRPGSIYTLSRASFANQLAQLTSIQLPDADSLSSKVSAIPTAQAATKALIGAAEQIRGWIYKASEVIGGLESDDDVEWAAAGGREGVEEVENAIVRFEELIKVYVGAIEELQAREDIACVSADDLRRAVAQMEAILEEWAKMRNTLHSVKAQVEIAMEWEELWNMVLGDIQNEMDELARLVFEMEERRHKSILAVSAGDGMDIGDLETIVEDTPRASARLQTPNPRFSLPAFPVSPTSPSPTATGISQDDSSLLALFARMQPLRASLDFLPMRLSVFEARAESIFPTACEELHVRRSELDASYKKLEKDAESLRKELGEDRWVLVFRGAGRQAQKMYESVERSAARLREAIDSGMHLTNQPIMSKKLESYEAKKTHYGPAIERVLSIIDKGVKDRLTVNGEILRLHTEMQAKWKELKDAMADLDAAIEELQAERREQQLRDSVSSMLSNDMSTIASGNETPQSSPPSSVIMSSMGLSSSTSLKGPKQRSASSVGTRRQSSLPTPTSQVTRKPVAPSMSTLSVPSRDSREGSATPTANRIPRPTSSLAKRPKWNSSTNTSDIDTGHNFKPLTLTTPSPYAKKTPTPVRSASAMTPSSASKLPTLRSPFARAGSASPIPENTQPKNGPLLSFRERLASPGPPPPQQRSFSRPRLASQFSAPPVVQNNNSNSSSNRRASLQPPRSAEISPPEATTPRRPASSLASSTRRTSLLPQPRTATTAKGTSITGRESPQAVAGARFAMRKGSSTSSTAEKPKDVRPRWRT</sequence>
<feature type="compositionally biased region" description="Basic and acidic residues" evidence="2">
    <location>
        <begin position="61"/>
        <end position="73"/>
    </location>
</feature>
<feature type="compositionally biased region" description="Polar residues" evidence="2">
    <location>
        <begin position="843"/>
        <end position="888"/>
    </location>
</feature>
<dbReference type="GO" id="GO:0005938">
    <property type="term" value="C:cell cortex"/>
    <property type="evidence" value="ECO:0007669"/>
    <property type="project" value="TreeGrafter"/>
</dbReference>
<feature type="compositionally biased region" description="Basic and acidic residues" evidence="2">
    <location>
        <begin position="267"/>
        <end position="278"/>
    </location>
</feature>
<feature type="compositionally biased region" description="Basic and acidic residues" evidence="2">
    <location>
        <begin position="204"/>
        <end position="214"/>
    </location>
</feature>
<dbReference type="GO" id="GO:0030473">
    <property type="term" value="P:nuclear migration along microtubule"/>
    <property type="evidence" value="ECO:0007669"/>
    <property type="project" value="TreeGrafter"/>
</dbReference>
<proteinExistence type="predicted"/>
<dbReference type="EMBL" id="MU860057">
    <property type="protein sequence ID" value="KAK4239713.1"/>
    <property type="molecule type" value="Genomic_DNA"/>
</dbReference>
<dbReference type="InterPro" id="IPR013889">
    <property type="entry name" value="Karyogamy_KAR9"/>
</dbReference>
<feature type="compositionally biased region" description="Polar residues" evidence="2">
    <location>
        <begin position="778"/>
        <end position="789"/>
    </location>
</feature>